<comment type="similarity">
    <text evidence="12">Belongs to the protein kinase superfamily.</text>
</comment>
<gene>
    <name evidence="15" type="ORF">GIB67_022877</name>
</gene>
<dbReference type="Proteomes" id="UP000541444">
    <property type="component" value="Unassembled WGS sequence"/>
</dbReference>
<dbReference type="GO" id="GO:0005524">
    <property type="term" value="F:ATP binding"/>
    <property type="evidence" value="ECO:0007669"/>
    <property type="project" value="UniProtKB-UniRule"/>
</dbReference>
<evidence type="ECO:0000256" key="9">
    <source>
        <dbReference type="ARBA" id="ARBA00022989"/>
    </source>
</evidence>
<dbReference type="InterPro" id="IPR017441">
    <property type="entry name" value="Protein_kinase_ATP_BS"/>
</dbReference>
<evidence type="ECO:0000259" key="14">
    <source>
        <dbReference type="PROSITE" id="PS50011"/>
    </source>
</evidence>
<evidence type="ECO:0000256" key="1">
    <source>
        <dbReference type="ARBA" id="ARBA00004479"/>
    </source>
</evidence>
<evidence type="ECO:0000256" key="5">
    <source>
        <dbReference type="ARBA" id="ARBA00022729"/>
    </source>
</evidence>
<name>A0A7J7LAY3_9MAGN</name>
<keyword evidence="6 11" id="KW-0547">Nucleotide-binding</keyword>
<dbReference type="PROSITE" id="PS00108">
    <property type="entry name" value="PROTEIN_KINASE_ST"/>
    <property type="match status" value="1"/>
</dbReference>
<keyword evidence="8 11" id="KW-0067">ATP-binding</keyword>
<evidence type="ECO:0000256" key="4">
    <source>
        <dbReference type="ARBA" id="ARBA00022692"/>
    </source>
</evidence>
<dbReference type="InterPro" id="IPR000719">
    <property type="entry name" value="Prot_kinase_dom"/>
</dbReference>
<comment type="caution">
    <text evidence="15">The sequence shown here is derived from an EMBL/GenBank/DDBJ whole genome shotgun (WGS) entry which is preliminary data.</text>
</comment>
<dbReference type="EMBL" id="JACGCM010002436">
    <property type="protein sequence ID" value="KAF6139795.1"/>
    <property type="molecule type" value="Genomic_DNA"/>
</dbReference>
<keyword evidence="9 13" id="KW-1133">Transmembrane helix</keyword>
<feature type="transmembrane region" description="Helical" evidence="13">
    <location>
        <begin position="6"/>
        <end position="25"/>
    </location>
</feature>
<keyword evidence="7" id="KW-0418">Kinase</keyword>
<keyword evidence="16" id="KW-1185">Reference proteome</keyword>
<keyword evidence="3" id="KW-0808">Transferase</keyword>
<proteinExistence type="inferred from homology"/>
<dbReference type="GO" id="GO:0004674">
    <property type="term" value="F:protein serine/threonine kinase activity"/>
    <property type="evidence" value="ECO:0007669"/>
    <property type="project" value="UniProtKB-KW"/>
</dbReference>
<comment type="subcellular location">
    <subcellularLocation>
        <location evidence="1">Membrane</location>
        <topology evidence="1">Single-pass type I membrane protein</topology>
    </subcellularLocation>
</comment>
<dbReference type="GO" id="GO:0007166">
    <property type="term" value="P:cell surface receptor signaling pathway"/>
    <property type="evidence" value="ECO:0007669"/>
    <property type="project" value="InterPro"/>
</dbReference>
<dbReference type="Pfam" id="PF00069">
    <property type="entry name" value="Pkinase"/>
    <property type="match status" value="1"/>
</dbReference>
<dbReference type="PROSITE" id="PS50011">
    <property type="entry name" value="PROTEIN_KINASE_DOM"/>
    <property type="match status" value="1"/>
</dbReference>
<evidence type="ECO:0000256" key="3">
    <source>
        <dbReference type="ARBA" id="ARBA00022679"/>
    </source>
</evidence>
<organism evidence="15 16">
    <name type="scientific">Kingdonia uniflora</name>
    <dbReference type="NCBI Taxonomy" id="39325"/>
    <lineage>
        <taxon>Eukaryota</taxon>
        <taxon>Viridiplantae</taxon>
        <taxon>Streptophyta</taxon>
        <taxon>Embryophyta</taxon>
        <taxon>Tracheophyta</taxon>
        <taxon>Spermatophyta</taxon>
        <taxon>Magnoliopsida</taxon>
        <taxon>Ranunculales</taxon>
        <taxon>Circaeasteraceae</taxon>
        <taxon>Kingdonia</taxon>
    </lineage>
</organism>
<dbReference type="Gene3D" id="1.10.510.10">
    <property type="entry name" value="Transferase(Phosphotransferase) domain 1"/>
    <property type="match status" value="1"/>
</dbReference>
<dbReference type="PROSITE" id="PS00107">
    <property type="entry name" value="PROTEIN_KINASE_ATP"/>
    <property type="match status" value="1"/>
</dbReference>
<evidence type="ECO:0000313" key="15">
    <source>
        <dbReference type="EMBL" id="KAF6139795.1"/>
    </source>
</evidence>
<dbReference type="OrthoDB" id="4062651at2759"/>
<dbReference type="InterPro" id="IPR008271">
    <property type="entry name" value="Ser/Thr_kinase_AS"/>
</dbReference>
<evidence type="ECO:0000256" key="13">
    <source>
        <dbReference type="SAM" id="Phobius"/>
    </source>
</evidence>
<reference evidence="15 16" key="1">
    <citation type="journal article" date="2020" name="IScience">
        <title>Genome Sequencing of the Endangered Kingdonia uniflora (Circaeasteraceae, Ranunculales) Reveals Potential Mechanisms of Evolutionary Specialization.</title>
        <authorList>
            <person name="Sun Y."/>
            <person name="Deng T."/>
            <person name="Zhang A."/>
            <person name="Moore M.J."/>
            <person name="Landis J.B."/>
            <person name="Lin N."/>
            <person name="Zhang H."/>
            <person name="Zhang X."/>
            <person name="Huang J."/>
            <person name="Zhang X."/>
            <person name="Sun H."/>
            <person name="Wang H."/>
        </authorList>
    </citation>
    <scope>NUCLEOTIDE SEQUENCE [LARGE SCALE GENOMIC DNA]</scope>
    <source>
        <strain evidence="15">TB1705</strain>
        <tissue evidence="15">Leaf</tissue>
    </source>
</reference>
<keyword evidence="5" id="KW-0732">Signal</keyword>
<accession>A0A7J7LAY3</accession>
<feature type="domain" description="Protein kinase" evidence="14">
    <location>
        <begin position="70"/>
        <end position="224"/>
    </location>
</feature>
<keyword evidence="10 13" id="KW-0472">Membrane</keyword>
<dbReference type="GO" id="GO:0005886">
    <property type="term" value="C:plasma membrane"/>
    <property type="evidence" value="ECO:0007669"/>
    <property type="project" value="TreeGrafter"/>
</dbReference>
<keyword evidence="2 12" id="KW-0723">Serine/threonine-protein kinase</keyword>
<feature type="binding site" evidence="11">
    <location>
        <position position="99"/>
    </location>
    <ligand>
        <name>ATP</name>
        <dbReference type="ChEBI" id="CHEBI:30616"/>
    </ligand>
</feature>
<dbReference type="InterPro" id="IPR011009">
    <property type="entry name" value="Kinase-like_dom_sf"/>
</dbReference>
<evidence type="ECO:0000256" key="6">
    <source>
        <dbReference type="ARBA" id="ARBA00022741"/>
    </source>
</evidence>
<evidence type="ECO:0000256" key="8">
    <source>
        <dbReference type="ARBA" id="ARBA00022840"/>
    </source>
</evidence>
<evidence type="ECO:0000256" key="2">
    <source>
        <dbReference type="ARBA" id="ARBA00022527"/>
    </source>
</evidence>
<dbReference type="AlphaFoldDB" id="A0A7J7LAY3"/>
<dbReference type="SUPFAM" id="SSF56112">
    <property type="entry name" value="Protein kinase-like (PK-like)"/>
    <property type="match status" value="1"/>
</dbReference>
<protein>
    <recommendedName>
        <fullName evidence="14">Protein kinase domain-containing protein</fullName>
    </recommendedName>
</protein>
<evidence type="ECO:0000313" key="16">
    <source>
        <dbReference type="Proteomes" id="UP000541444"/>
    </source>
</evidence>
<sequence length="224" mass="25343">MVIDFTGIGTGMLLLILLAVAFWLCRKYKNRRICKLKQKFFVRNGGILLEQQTSSGKFLIEELERATDNFNESRILGRGGSGTVYKGMLPDGRIVAIKKSKLLDETQIGQFINKLVILSEIKHRNIVQVMGCCLETEVPLLVYEFVSRGTLSEHRHDISLVSSISGEDRLRISKVIAGALSYLHSSVSTPIFHRDIKSSNILLDENFKAKYQTLEFQDQYPTSK</sequence>
<keyword evidence="4 13" id="KW-0812">Transmembrane</keyword>
<dbReference type="PANTHER" id="PTHR27005:SF515">
    <property type="entry name" value="WALL-ASSOCIATED RECEPTOR KINASE-LIKE 10-RELATED"/>
    <property type="match status" value="1"/>
</dbReference>
<evidence type="ECO:0000256" key="11">
    <source>
        <dbReference type="PROSITE-ProRule" id="PRU10141"/>
    </source>
</evidence>
<evidence type="ECO:0000256" key="10">
    <source>
        <dbReference type="ARBA" id="ARBA00023136"/>
    </source>
</evidence>
<dbReference type="FunFam" id="3.30.200.20:FF:000043">
    <property type="entry name" value="Wall-associated receptor kinase 2"/>
    <property type="match status" value="1"/>
</dbReference>
<dbReference type="SMART" id="SM00220">
    <property type="entry name" value="S_TKc"/>
    <property type="match status" value="1"/>
</dbReference>
<evidence type="ECO:0000256" key="7">
    <source>
        <dbReference type="ARBA" id="ARBA00022777"/>
    </source>
</evidence>
<dbReference type="InterPro" id="IPR045274">
    <property type="entry name" value="WAK-like"/>
</dbReference>
<dbReference type="PANTHER" id="PTHR27005">
    <property type="entry name" value="WALL-ASSOCIATED RECEPTOR KINASE-LIKE 21"/>
    <property type="match status" value="1"/>
</dbReference>
<dbReference type="Gene3D" id="3.30.200.20">
    <property type="entry name" value="Phosphorylase Kinase, domain 1"/>
    <property type="match status" value="1"/>
</dbReference>
<evidence type="ECO:0000256" key="12">
    <source>
        <dbReference type="RuleBase" id="RU000304"/>
    </source>
</evidence>